<dbReference type="EMBL" id="MU277187">
    <property type="protein sequence ID" value="KAI0069174.1"/>
    <property type="molecule type" value="Genomic_DNA"/>
</dbReference>
<accession>A0ACB8TL48</accession>
<reference evidence="1" key="1">
    <citation type="submission" date="2021-03" db="EMBL/GenBank/DDBJ databases">
        <authorList>
            <consortium name="DOE Joint Genome Institute"/>
            <person name="Ahrendt S."/>
            <person name="Looney B.P."/>
            <person name="Miyauchi S."/>
            <person name="Morin E."/>
            <person name="Drula E."/>
            <person name="Courty P.E."/>
            <person name="Chicoki N."/>
            <person name="Fauchery L."/>
            <person name="Kohler A."/>
            <person name="Kuo A."/>
            <person name="Labutti K."/>
            <person name="Pangilinan J."/>
            <person name="Lipzen A."/>
            <person name="Riley R."/>
            <person name="Andreopoulos W."/>
            <person name="He G."/>
            <person name="Johnson J."/>
            <person name="Barry K.W."/>
            <person name="Grigoriev I.V."/>
            <person name="Nagy L."/>
            <person name="Hibbett D."/>
            <person name="Henrissat B."/>
            <person name="Matheny P.B."/>
            <person name="Labbe J."/>
            <person name="Martin F."/>
        </authorList>
    </citation>
    <scope>NUCLEOTIDE SEQUENCE</scope>
    <source>
        <strain evidence="1">HHB10654</strain>
    </source>
</reference>
<evidence type="ECO:0000313" key="1">
    <source>
        <dbReference type="EMBL" id="KAI0069174.1"/>
    </source>
</evidence>
<protein>
    <submittedName>
        <fullName evidence="1">Uncharacterized protein</fullName>
    </submittedName>
</protein>
<name>A0ACB8TL48_9AGAM</name>
<sequence>MSSLLAQDHSPIIYPSVVDMAVYLPTFEGHSWDIILVGAAALLYFAVVLVRRSHRATKVTKLDIDVGPPSAEDKNIKQDRIPGLWTPVDFAYPSITPLGVNIEDMPVRPYRPFKAGPYRSASSSMVVKISMGIRNMDSNDWIEPDSQFPAYHRIRAHRIATQGHKLIQVLPDRPGLVKGGADAAKELMYELAEFLSRRCPKVFRVSRHPPSDEQDAGWYGEGKIKDITILPLDVTYNLDEGDPMTIAALLVQDDLAIMIEGSDGQYYLQAGAIVIPGSWRLRDKIGMPMDEIHTSGNVPHYEQKLQPSLSRFFRRLTPSGSVARDNWLIQVLDPVRVEEEKKVNAMGRVGDPEALAWNEVAFGPEDDFPHPLSSYALSLQGTSTPALPVPPSHTRPAPVTPTPQTMRLRAEHETLRRLPRTGAVIFTIRTHSTPIEVLGREPGIPGRLAAAVRGVQLEREISSHRRQETYEQPLLDYLDKCHREQVEAGVVNGTASEESTK</sequence>
<keyword evidence="2" id="KW-1185">Reference proteome</keyword>
<organism evidence="1 2">
    <name type="scientific">Artomyces pyxidatus</name>
    <dbReference type="NCBI Taxonomy" id="48021"/>
    <lineage>
        <taxon>Eukaryota</taxon>
        <taxon>Fungi</taxon>
        <taxon>Dikarya</taxon>
        <taxon>Basidiomycota</taxon>
        <taxon>Agaricomycotina</taxon>
        <taxon>Agaricomycetes</taxon>
        <taxon>Russulales</taxon>
        <taxon>Auriscalpiaceae</taxon>
        <taxon>Artomyces</taxon>
    </lineage>
</organism>
<reference evidence="1" key="2">
    <citation type="journal article" date="2022" name="New Phytol.">
        <title>Evolutionary transition to the ectomycorrhizal habit in the genomes of a hyperdiverse lineage of mushroom-forming fungi.</title>
        <authorList>
            <person name="Looney B."/>
            <person name="Miyauchi S."/>
            <person name="Morin E."/>
            <person name="Drula E."/>
            <person name="Courty P.E."/>
            <person name="Kohler A."/>
            <person name="Kuo A."/>
            <person name="LaButti K."/>
            <person name="Pangilinan J."/>
            <person name="Lipzen A."/>
            <person name="Riley R."/>
            <person name="Andreopoulos W."/>
            <person name="He G."/>
            <person name="Johnson J."/>
            <person name="Nolan M."/>
            <person name="Tritt A."/>
            <person name="Barry K.W."/>
            <person name="Grigoriev I.V."/>
            <person name="Nagy L.G."/>
            <person name="Hibbett D."/>
            <person name="Henrissat B."/>
            <person name="Matheny P.B."/>
            <person name="Labbe J."/>
            <person name="Martin F.M."/>
        </authorList>
    </citation>
    <scope>NUCLEOTIDE SEQUENCE</scope>
    <source>
        <strain evidence="1">HHB10654</strain>
    </source>
</reference>
<proteinExistence type="predicted"/>
<dbReference type="Proteomes" id="UP000814140">
    <property type="component" value="Unassembled WGS sequence"/>
</dbReference>
<comment type="caution">
    <text evidence="1">The sequence shown here is derived from an EMBL/GenBank/DDBJ whole genome shotgun (WGS) entry which is preliminary data.</text>
</comment>
<gene>
    <name evidence="1" type="ORF">BV25DRAFT_1910871</name>
</gene>
<evidence type="ECO:0000313" key="2">
    <source>
        <dbReference type="Proteomes" id="UP000814140"/>
    </source>
</evidence>